<sequence>MLRGNMFFVFTEHQHQSVGNKLRAKKRNVRTSAVIIGTGAVVAYAKHDEDFRAFLRDNVPGSDEFISFVTAEETSPIDYLLRVIADLASTLKREVMTMFGQESGSKEIVPCDEKKLPYVPPKPIFKNIDMKGDKLDEKRIYTKLPDGEIEITPVPEPERSSFGGDSITPRDLKELEEAINNASELAVKTYTDAVCALRDLAEDIYQLVDSSIESVDHRVWSKIKKKTQERERLIAEADKALKTATENSKKFRAMLDDSAFPGDEDTKNAVKRSIRRNSEAVATAKKTYDQEVARASITEKYWNKVLEARKNFTDEIETLFPNVRINDKKANFNDGEMDLFFLYTYQMVLFYQKELNKLDTLGNLRLVQALEQSKLGDPLAIDAAIEQEVDKERRKIGLEFQKRLLNIKVDCEKAMRLQLKRQAEAHSDHLSEVVDMKEKDMERKMKRMLDEKLHEERMKFKEEVAAMVARLRGIDDVMKCEYCLLLYST</sequence>
<dbReference type="EMBL" id="OV725079">
    <property type="protein sequence ID" value="CAH1397366.1"/>
    <property type="molecule type" value="Genomic_DNA"/>
</dbReference>
<evidence type="ECO:0000256" key="6">
    <source>
        <dbReference type="ARBA" id="ARBA00023136"/>
    </source>
</evidence>
<evidence type="ECO:0000313" key="9">
    <source>
        <dbReference type="Proteomes" id="UP001152798"/>
    </source>
</evidence>
<evidence type="ECO:0000256" key="7">
    <source>
        <dbReference type="RuleBase" id="RU363000"/>
    </source>
</evidence>
<protein>
    <recommendedName>
        <fullName evidence="7">MICOS complex subunit MIC60</fullName>
    </recommendedName>
    <alternativeName>
        <fullName evidence="7">Mitofilin</fullName>
    </alternativeName>
</protein>
<comment type="similarity">
    <text evidence="1 7">Belongs to the MICOS complex subunit Mic60 family.</text>
</comment>
<keyword evidence="5 7" id="KW-0496">Mitochondrion</keyword>
<reference evidence="8" key="1">
    <citation type="submission" date="2022-01" db="EMBL/GenBank/DDBJ databases">
        <authorList>
            <person name="King R."/>
        </authorList>
    </citation>
    <scope>NUCLEOTIDE SEQUENCE</scope>
</reference>
<dbReference type="OrthoDB" id="10261039at2759"/>
<dbReference type="GO" id="GO:0042407">
    <property type="term" value="P:cristae formation"/>
    <property type="evidence" value="ECO:0007669"/>
    <property type="project" value="TreeGrafter"/>
</dbReference>
<dbReference type="AlphaFoldDB" id="A0A9P0H8I2"/>
<comment type="function">
    <text evidence="7">Component of the MICOS complex, a large protein complex of the mitochondrial inner membrane that plays crucial roles in the maintenance of crista junctions, inner membrane architecture, and formation of contact sites to the outer membrane.</text>
</comment>
<name>A0A9P0H8I2_NEZVI</name>
<dbReference type="Pfam" id="PF09731">
    <property type="entry name" value="Mitofilin"/>
    <property type="match status" value="1"/>
</dbReference>
<evidence type="ECO:0000256" key="1">
    <source>
        <dbReference type="ARBA" id="ARBA00010877"/>
    </source>
</evidence>
<comment type="subunit">
    <text evidence="7">Component of the mitochondrial contact site and cristae organizing system (MICOS) complex.</text>
</comment>
<dbReference type="PANTHER" id="PTHR15415">
    <property type="entry name" value="MITOFILIN"/>
    <property type="match status" value="1"/>
</dbReference>
<dbReference type="PANTHER" id="PTHR15415:SF7">
    <property type="entry name" value="MICOS COMPLEX SUBUNIT MIC60"/>
    <property type="match status" value="1"/>
</dbReference>
<organism evidence="8 9">
    <name type="scientific">Nezara viridula</name>
    <name type="common">Southern green stink bug</name>
    <name type="synonym">Cimex viridulus</name>
    <dbReference type="NCBI Taxonomy" id="85310"/>
    <lineage>
        <taxon>Eukaryota</taxon>
        <taxon>Metazoa</taxon>
        <taxon>Ecdysozoa</taxon>
        <taxon>Arthropoda</taxon>
        <taxon>Hexapoda</taxon>
        <taxon>Insecta</taxon>
        <taxon>Pterygota</taxon>
        <taxon>Neoptera</taxon>
        <taxon>Paraneoptera</taxon>
        <taxon>Hemiptera</taxon>
        <taxon>Heteroptera</taxon>
        <taxon>Panheteroptera</taxon>
        <taxon>Pentatomomorpha</taxon>
        <taxon>Pentatomoidea</taxon>
        <taxon>Pentatomidae</taxon>
        <taxon>Pentatominae</taxon>
        <taxon>Nezara</taxon>
    </lineage>
</organism>
<keyword evidence="2 7" id="KW-0812">Transmembrane</keyword>
<comment type="subcellular location">
    <subcellularLocation>
        <location evidence="7">Mitochondrion inner membrane</location>
        <topology evidence="7">Single-pass membrane protein</topology>
    </subcellularLocation>
</comment>
<gene>
    <name evidence="8" type="ORF">NEZAVI_LOCUS7204</name>
</gene>
<evidence type="ECO:0000256" key="2">
    <source>
        <dbReference type="ARBA" id="ARBA00022692"/>
    </source>
</evidence>
<dbReference type="GO" id="GO:0061617">
    <property type="term" value="C:MICOS complex"/>
    <property type="evidence" value="ECO:0007669"/>
    <property type="project" value="TreeGrafter"/>
</dbReference>
<keyword evidence="4" id="KW-1133">Transmembrane helix</keyword>
<evidence type="ECO:0000313" key="8">
    <source>
        <dbReference type="EMBL" id="CAH1397366.1"/>
    </source>
</evidence>
<evidence type="ECO:0000256" key="3">
    <source>
        <dbReference type="ARBA" id="ARBA00022792"/>
    </source>
</evidence>
<evidence type="ECO:0000256" key="4">
    <source>
        <dbReference type="ARBA" id="ARBA00022989"/>
    </source>
</evidence>
<keyword evidence="9" id="KW-1185">Reference proteome</keyword>
<keyword evidence="3 7" id="KW-0999">Mitochondrion inner membrane</keyword>
<accession>A0A9P0H8I2</accession>
<proteinExistence type="inferred from homology"/>
<dbReference type="InterPro" id="IPR019133">
    <property type="entry name" value="MIC60"/>
</dbReference>
<dbReference type="Proteomes" id="UP001152798">
    <property type="component" value="Chromosome 3"/>
</dbReference>
<keyword evidence="6" id="KW-0472">Membrane</keyword>
<evidence type="ECO:0000256" key="5">
    <source>
        <dbReference type="ARBA" id="ARBA00023128"/>
    </source>
</evidence>